<sequence length="213" mass="21824">MSQRVLELGAGAGLVGVALARAGARLVAATDGSAEAVSNCAANLRLNLQQHPVVECGQACELAALEQGVAVCRLAWEEPLPPGGVRFDSVVASDVLYDPEVVPVLVSLLDRLLRPEVSCESGGAASSPAISMSSGAAGGAHVAYIATLRRNPATLQLFLETAAAAGLQVSPLDGWGDGAVSRVGGPHSAVRFHLGVLDDKSIAERIVIHRVTH</sequence>
<evidence type="ECO:0000313" key="1">
    <source>
        <dbReference type="EMBL" id="KAG2425236.1"/>
    </source>
</evidence>
<comment type="caution">
    <text evidence="1">The sequence shown here is derived from an EMBL/GenBank/DDBJ whole genome shotgun (WGS) entry which is preliminary data.</text>
</comment>
<dbReference type="PANTHER" id="PTHR14614:SF130">
    <property type="entry name" value="PROTEIN-LYSINE N-METHYLTRANSFERASE EEF2KMT"/>
    <property type="match status" value="1"/>
</dbReference>
<dbReference type="EMBL" id="JAEHOC010000057">
    <property type="protein sequence ID" value="KAG2425236.1"/>
    <property type="molecule type" value="Genomic_DNA"/>
</dbReference>
<gene>
    <name evidence="1" type="ORF">HXX76_013821</name>
</gene>
<protein>
    <submittedName>
        <fullName evidence="1">Uncharacterized protein</fullName>
    </submittedName>
</protein>
<dbReference type="InterPro" id="IPR019410">
    <property type="entry name" value="Methyltransf_16"/>
</dbReference>
<name>A0A835SGQ9_CHLIN</name>
<proteinExistence type="predicted"/>
<dbReference type="CDD" id="cd02440">
    <property type="entry name" value="AdoMet_MTases"/>
    <property type="match status" value="1"/>
</dbReference>
<dbReference type="Pfam" id="PF10294">
    <property type="entry name" value="Methyltransf_16"/>
    <property type="match status" value="1"/>
</dbReference>
<keyword evidence="2" id="KW-1185">Reference proteome</keyword>
<dbReference type="Gene3D" id="3.40.50.150">
    <property type="entry name" value="Vaccinia Virus protein VP39"/>
    <property type="match status" value="1"/>
</dbReference>
<reference evidence="1" key="1">
    <citation type="journal article" date="2020" name="bioRxiv">
        <title>Comparative genomics of Chlamydomonas.</title>
        <authorList>
            <person name="Craig R.J."/>
            <person name="Hasan A.R."/>
            <person name="Ness R.W."/>
            <person name="Keightley P.D."/>
        </authorList>
    </citation>
    <scope>NUCLEOTIDE SEQUENCE</scope>
    <source>
        <strain evidence="1">SAG 7.73</strain>
    </source>
</reference>
<dbReference type="OrthoDB" id="548658at2759"/>
<dbReference type="PANTHER" id="PTHR14614">
    <property type="entry name" value="HEPATOCELLULAR CARCINOMA-ASSOCIATED ANTIGEN"/>
    <property type="match status" value="1"/>
</dbReference>
<dbReference type="AlphaFoldDB" id="A0A835SGQ9"/>
<dbReference type="Proteomes" id="UP000650467">
    <property type="component" value="Unassembled WGS sequence"/>
</dbReference>
<dbReference type="SUPFAM" id="SSF53335">
    <property type="entry name" value="S-adenosyl-L-methionine-dependent methyltransferases"/>
    <property type="match status" value="1"/>
</dbReference>
<dbReference type="InterPro" id="IPR029063">
    <property type="entry name" value="SAM-dependent_MTases_sf"/>
</dbReference>
<evidence type="ECO:0000313" key="2">
    <source>
        <dbReference type="Proteomes" id="UP000650467"/>
    </source>
</evidence>
<organism evidence="1 2">
    <name type="scientific">Chlamydomonas incerta</name>
    <dbReference type="NCBI Taxonomy" id="51695"/>
    <lineage>
        <taxon>Eukaryota</taxon>
        <taxon>Viridiplantae</taxon>
        <taxon>Chlorophyta</taxon>
        <taxon>core chlorophytes</taxon>
        <taxon>Chlorophyceae</taxon>
        <taxon>CS clade</taxon>
        <taxon>Chlamydomonadales</taxon>
        <taxon>Chlamydomonadaceae</taxon>
        <taxon>Chlamydomonas</taxon>
    </lineage>
</organism>
<accession>A0A835SGQ9</accession>